<name>A0A1G4GWZ1_PLAVI</name>
<dbReference type="VEuPathDB" id="PlasmoDB:PVP01_0901600"/>
<sequence length="273" mass="31919">MLFNKKIMNNMKKFKKQPSRTSIIWIYYLLHCKENVSQANDNNLFTNCSNDIKKCNSNSFSDILNLRLFNPSLNAFYNKTINVAFKLIKMYYVILLQFSFVMANNYGTKGSSSSSFNDLSQKASKTLKEAGSIAKGYGNQALFFLQMFFMCIIFDRSSEECANRYIIFPMVFFFCVILCSIIYSMLSRYFRRRRAAKKQKKKERSEQSGEQLLQISQESYLSEMNDVNHMQSQTFQEQLQQSQEEEQSENSSNSELTYWNSESLHLGYNTVPD</sequence>
<gene>
    <name evidence="3" type="ORF">PVT01_090005700</name>
</gene>
<dbReference type="VEuPathDB" id="PlasmoDB:PVW1_090007000"/>
<dbReference type="VEuPathDB" id="PlasmoDB:PVPAM_090006700"/>
<evidence type="ECO:0000256" key="1">
    <source>
        <dbReference type="SAM" id="MobiDB-lite"/>
    </source>
</evidence>
<evidence type="ECO:0000313" key="3">
    <source>
        <dbReference type="EMBL" id="SCO67119.1"/>
    </source>
</evidence>
<keyword evidence="2" id="KW-0472">Membrane</keyword>
<feature type="region of interest" description="Disordered" evidence="1">
    <location>
        <begin position="232"/>
        <end position="259"/>
    </location>
</feature>
<dbReference type="Proteomes" id="UP000196402">
    <property type="component" value="Chromosome 9"/>
</dbReference>
<proteinExistence type="predicted"/>
<protein>
    <submittedName>
        <fullName evidence="3">VIR protein</fullName>
    </submittedName>
</protein>
<organism evidence="3 4">
    <name type="scientific">Plasmodium vivax</name>
    <name type="common">malaria parasite P. vivax</name>
    <dbReference type="NCBI Taxonomy" id="5855"/>
    <lineage>
        <taxon>Eukaryota</taxon>
        <taxon>Sar</taxon>
        <taxon>Alveolata</taxon>
        <taxon>Apicomplexa</taxon>
        <taxon>Aconoidasida</taxon>
        <taxon>Haemosporida</taxon>
        <taxon>Plasmodiidae</taxon>
        <taxon>Plasmodium</taxon>
        <taxon>Plasmodium (Plasmodium)</taxon>
    </lineage>
</organism>
<reference evidence="3 4" key="1">
    <citation type="submission" date="2016-07" db="EMBL/GenBank/DDBJ databases">
        <authorList>
            <consortium name="Pathogen Informatics"/>
        </authorList>
    </citation>
    <scope>NUCLEOTIDE SEQUENCE [LARGE SCALE GENOMIC DNA]</scope>
</reference>
<feature type="transmembrane region" description="Helical" evidence="2">
    <location>
        <begin position="166"/>
        <end position="190"/>
    </location>
</feature>
<keyword evidence="2" id="KW-0812">Transmembrane</keyword>
<evidence type="ECO:0000256" key="2">
    <source>
        <dbReference type="SAM" id="Phobius"/>
    </source>
</evidence>
<feature type="compositionally biased region" description="Low complexity" evidence="1">
    <location>
        <begin position="232"/>
        <end position="242"/>
    </location>
</feature>
<dbReference type="EMBL" id="LT615247">
    <property type="protein sequence ID" value="SCO67119.1"/>
    <property type="molecule type" value="Genomic_DNA"/>
</dbReference>
<dbReference type="AlphaFoldDB" id="A0A1G4GWZ1"/>
<accession>A0A1G4GWZ1</accession>
<keyword evidence="2" id="KW-1133">Transmembrane helix</keyword>
<evidence type="ECO:0000313" key="4">
    <source>
        <dbReference type="Proteomes" id="UP000196402"/>
    </source>
</evidence>